<dbReference type="Proteomes" id="UP000410492">
    <property type="component" value="Unassembled WGS sequence"/>
</dbReference>
<accession>A0A653BNA3</accession>
<organism evidence="13 14">
    <name type="scientific">Callosobruchus maculatus</name>
    <name type="common">Southern cowpea weevil</name>
    <name type="synonym">Pulse bruchid</name>
    <dbReference type="NCBI Taxonomy" id="64391"/>
    <lineage>
        <taxon>Eukaryota</taxon>
        <taxon>Metazoa</taxon>
        <taxon>Ecdysozoa</taxon>
        <taxon>Arthropoda</taxon>
        <taxon>Hexapoda</taxon>
        <taxon>Insecta</taxon>
        <taxon>Pterygota</taxon>
        <taxon>Neoptera</taxon>
        <taxon>Endopterygota</taxon>
        <taxon>Coleoptera</taxon>
        <taxon>Polyphaga</taxon>
        <taxon>Cucujiformia</taxon>
        <taxon>Chrysomeloidea</taxon>
        <taxon>Chrysomelidae</taxon>
        <taxon>Bruchinae</taxon>
        <taxon>Bruchini</taxon>
        <taxon>Callosobruchus</taxon>
    </lineage>
</organism>
<evidence type="ECO:0000256" key="4">
    <source>
        <dbReference type="ARBA" id="ARBA00022461"/>
    </source>
</evidence>
<dbReference type="EMBL" id="CAACVG010002866">
    <property type="protein sequence ID" value="VEN37009.1"/>
    <property type="molecule type" value="Genomic_DNA"/>
</dbReference>
<keyword evidence="4 12" id="KW-0894">Sodium channel</keyword>
<dbReference type="InterPro" id="IPR001873">
    <property type="entry name" value="ENaC"/>
</dbReference>
<keyword evidence="9" id="KW-0472">Membrane</keyword>
<dbReference type="Gene3D" id="1.10.287.820">
    <property type="entry name" value="Acid-sensing ion channel domain"/>
    <property type="match status" value="1"/>
</dbReference>
<keyword evidence="3 12" id="KW-0813">Transport</keyword>
<comment type="similarity">
    <text evidence="2 12">Belongs to the amiloride-sensitive sodium channel (TC 1.A.6) family.</text>
</comment>
<keyword evidence="10 12" id="KW-0739">Sodium transport</keyword>
<comment type="subcellular location">
    <subcellularLocation>
        <location evidence="1">Membrane</location>
        <topology evidence="1">Multi-pass membrane protein</topology>
    </subcellularLocation>
</comment>
<protein>
    <submittedName>
        <fullName evidence="13">Uncharacterized protein</fullName>
    </submittedName>
</protein>
<dbReference type="Gene3D" id="1.10.287.770">
    <property type="entry name" value="YojJ-like"/>
    <property type="match status" value="1"/>
</dbReference>
<dbReference type="GO" id="GO:0005886">
    <property type="term" value="C:plasma membrane"/>
    <property type="evidence" value="ECO:0007669"/>
    <property type="project" value="TreeGrafter"/>
</dbReference>
<keyword evidence="14" id="KW-1185">Reference proteome</keyword>
<keyword evidence="7" id="KW-0915">Sodium</keyword>
<evidence type="ECO:0000256" key="11">
    <source>
        <dbReference type="ARBA" id="ARBA00023303"/>
    </source>
</evidence>
<dbReference type="AlphaFoldDB" id="A0A653BNA3"/>
<dbReference type="PANTHER" id="PTHR11690:SF240">
    <property type="entry name" value="PICKPOCKET 25-RELATED"/>
    <property type="match status" value="1"/>
</dbReference>
<evidence type="ECO:0000256" key="10">
    <source>
        <dbReference type="ARBA" id="ARBA00023201"/>
    </source>
</evidence>
<sequence>MSSEDGYFLQLYLSGLTIFSSDRTKSLSVNQRRCRFYYESNLRHFPVYSYVLCRMECRATLAKKLCGCKPHFYRQLDGERVCDVPGLHCLSKYKDRLVFLKNECSCLPNCDEVNYVVEKSDSREWFLGTNLQWGLKEYPRMRLKRDVIFGFSDLLVYIGGMAGLFMGCSVLSFIEIVYFFTMRLYWFVKQRSK</sequence>
<evidence type="ECO:0000256" key="12">
    <source>
        <dbReference type="RuleBase" id="RU000679"/>
    </source>
</evidence>
<gene>
    <name evidence="13" type="ORF">CALMAC_LOCUS2396</name>
</gene>
<evidence type="ECO:0000256" key="2">
    <source>
        <dbReference type="ARBA" id="ARBA00007193"/>
    </source>
</evidence>
<reference evidence="13 14" key="1">
    <citation type="submission" date="2019-01" db="EMBL/GenBank/DDBJ databases">
        <authorList>
            <person name="Sayadi A."/>
        </authorList>
    </citation>
    <scope>NUCLEOTIDE SEQUENCE [LARGE SCALE GENOMIC DNA]</scope>
</reference>
<dbReference type="OrthoDB" id="6628406at2759"/>
<evidence type="ECO:0000256" key="9">
    <source>
        <dbReference type="ARBA" id="ARBA00023136"/>
    </source>
</evidence>
<keyword evidence="5 12" id="KW-0812">Transmembrane</keyword>
<evidence type="ECO:0000256" key="3">
    <source>
        <dbReference type="ARBA" id="ARBA00022448"/>
    </source>
</evidence>
<dbReference type="Pfam" id="PF00858">
    <property type="entry name" value="ASC"/>
    <property type="match status" value="1"/>
</dbReference>
<evidence type="ECO:0000256" key="6">
    <source>
        <dbReference type="ARBA" id="ARBA00022989"/>
    </source>
</evidence>
<evidence type="ECO:0000256" key="1">
    <source>
        <dbReference type="ARBA" id="ARBA00004141"/>
    </source>
</evidence>
<evidence type="ECO:0000313" key="13">
    <source>
        <dbReference type="EMBL" id="VEN37009.1"/>
    </source>
</evidence>
<evidence type="ECO:0000256" key="7">
    <source>
        <dbReference type="ARBA" id="ARBA00023053"/>
    </source>
</evidence>
<proteinExistence type="inferred from homology"/>
<dbReference type="PANTHER" id="PTHR11690">
    <property type="entry name" value="AMILORIDE-SENSITIVE SODIUM CHANNEL-RELATED"/>
    <property type="match status" value="1"/>
</dbReference>
<keyword evidence="8 12" id="KW-0406">Ion transport</keyword>
<name>A0A653BNA3_CALMS</name>
<evidence type="ECO:0000313" key="14">
    <source>
        <dbReference type="Proteomes" id="UP000410492"/>
    </source>
</evidence>
<evidence type="ECO:0000256" key="8">
    <source>
        <dbReference type="ARBA" id="ARBA00023065"/>
    </source>
</evidence>
<keyword evidence="6" id="KW-1133">Transmembrane helix</keyword>
<keyword evidence="11 12" id="KW-0407">Ion channel</keyword>
<dbReference type="GO" id="GO:0015280">
    <property type="term" value="F:ligand-gated sodium channel activity"/>
    <property type="evidence" value="ECO:0007669"/>
    <property type="project" value="TreeGrafter"/>
</dbReference>
<evidence type="ECO:0000256" key="5">
    <source>
        <dbReference type="ARBA" id="ARBA00022692"/>
    </source>
</evidence>